<dbReference type="PANTHER" id="PTHR11610:SF185">
    <property type="entry name" value="LD47264P"/>
    <property type="match status" value="1"/>
</dbReference>
<dbReference type="SUPFAM" id="SSF49723">
    <property type="entry name" value="Lipase/lipooxygenase domain (PLAT/LH2 domain)"/>
    <property type="match status" value="1"/>
</dbReference>
<evidence type="ECO:0000256" key="4">
    <source>
        <dbReference type="ARBA" id="ARBA00023157"/>
    </source>
</evidence>
<feature type="active site" description="Charge relay system" evidence="5">
    <location>
        <position position="239"/>
    </location>
</feature>
<dbReference type="EMBL" id="GEDC01020278">
    <property type="protein sequence ID" value="JAS17020.1"/>
    <property type="molecule type" value="Transcribed_RNA"/>
</dbReference>
<dbReference type="InterPro" id="IPR036392">
    <property type="entry name" value="PLAT/LH2_dom_sf"/>
</dbReference>
<dbReference type="EMBL" id="GEDC01020882">
    <property type="protein sequence ID" value="JAS16416.1"/>
    <property type="molecule type" value="Transcribed_RNA"/>
</dbReference>
<evidence type="ECO:0000256" key="5">
    <source>
        <dbReference type="PIRSR" id="PIRSR000865-1"/>
    </source>
</evidence>
<reference evidence="10" key="1">
    <citation type="submission" date="2015-12" db="EMBL/GenBank/DDBJ databases">
        <title>De novo transcriptome assembly of four potential Pierce s Disease insect vectors from Arizona vineyards.</title>
        <authorList>
            <person name="Tassone E.E."/>
        </authorList>
    </citation>
    <scope>NUCLEOTIDE SEQUENCE</scope>
</reference>
<dbReference type="PANTHER" id="PTHR11610">
    <property type="entry name" value="LIPASE"/>
    <property type="match status" value="1"/>
</dbReference>
<feature type="binding site" evidence="6">
    <location>
        <position position="255"/>
    </location>
    <ligand>
        <name>Ca(2+)</name>
        <dbReference type="ChEBI" id="CHEBI:29108"/>
    </ligand>
</feature>
<dbReference type="GO" id="GO:0046872">
    <property type="term" value="F:metal ion binding"/>
    <property type="evidence" value="ECO:0007669"/>
    <property type="project" value="UniProtKB-KW"/>
</dbReference>
<dbReference type="FunFam" id="3.40.50.1820:FF:000033">
    <property type="entry name" value="Pancreatic triacylglycerol lipase"/>
    <property type="match status" value="1"/>
</dbReference>
<dbReference type="PIRSF" id="PIRSF000865">
    <property type="entry name" value="Lipoprotein_lipase_LIPH"/>
    <property type="match status" value="1"/>
</dbReference>
<dbReference type="ESTHER" id="9hemi-a0a1b6cu70">
    <property type="family name" value="Pancreatic_lipase"/>
</dbReference>
<dbReference type="Pfam" id="PF00151">
    <property type="entry name" value="Lipase"/>
    <property type="match status" value="1"/>
</dbReference>
<evidence type="ECO:0000256" key="1">
    <source>
        <dbReference type="ARBA" id="ARBA00004613"/>
    </source>
</evidence>
<gene>
    <name evidence="10" type="ORF">g.24523</name>
    <name evidence="9" type="ORF">g.24528</name>
</gene>
<keyword evidence="6" id="KW-0106">Calcium</keyword>
<protein>
    <recommendedName>
        <fullName evidence="8">Lipase domain-containing protein</fullName>
    </recommendedName>
</protein>
<keyword evidence="3" id="KW-0964">Secreted</keyword>
<organism evidence="10">
    <name type="scientific">Clastoptera arizonana</name>
    <name type="common">Arizona spittle bug</name>
    <dbReference type="NCBI Taxonomy" id="38151"/>
    <lineage>
        <taxon>Eukaryota</taxon>
        <taxon>Metazoa</taxon>
        <taxon>Ecdysozoa</taxon>
        <taxon>Arthropoda</taxon>
        <taxon>Hexapoda</taxon>
        <taxon>Insecta</taxon>
        <taxon>Pterygota</taxon>
        <taxon>Neoptera</taxon>
        <taxon>Paraneoptera</taxon>
        <taxon>Hemiptera</taxon>
        <taxon>Auchenorrhyncha</taxon>
        <taxon>Cercopoidea</taxon>
        <taxon>Clastopteridae</taxon>
        <taxon>Clastoptera</taxon>
    </lineage>
</organism>
<evidence type="ECO:0000256" key="7">
    <source>
        <dbReference type="RuleBase" id="RU004262"/>
    </source>
</evidence>
<evidence type="ECO:0000313" key="9">
    <source>
        <dbReference type="EMBL" id="JAS16416.1"/>
    </source>
</evidence>
<dbReference type="GO" id="GO:0004806">
    <property type="term" value="F:triacylglycerol lipase activity"/>
    <property type="evidence" value="ECO:0007669"/>
    <property type="project" value="InterPro"/>
</dbReference>
<evidence type="ECO:0000256" key="3">
    <source>
        <dbReference type="ARBA" id="ARBA00022525"/>
    </source>
</evidence>
<evidence type="ECO:0000259" key="8">
    <source>
        <dbReference type="Pfam" id="PF00151"/>
    </source>
</evidence>
<name>A0A1B6CU70_9HEMI</name>
<feature type="binding site" evidence="6">
    <location>
        <position position="253"/>
    </location>
    <ligand>
        <name>Ca(2+)</name>
        <dbReference type="ChEBI" id="CHEBI:29108"/>
    </ligand>
</feature>
<comment type="subcellular location">
    <subcellularLocation>
        <location evidence="1">Secreted</location>
    </subcellularLocation>
</comment>
<feature type="active site" description="Charge relay system" evidence="5">
    <location>
        <position position="326"/>
    </location>
</feature>
<proteinExistence type="inferred from homology"/>
<dbReference type="InterPro" id="IPR016272">
    <property type="entry name" value="Lipase_LIPH"/>
</dbReference>
<feature type="active site" description="Nucleophile" evidence="5">
    <location>
        <position position="211"/>
    </location>
</feature>
<dbReference type="GO" id="GO:0005615">
    <property type="term" value="C:extracellular space"/>
    <property type="evidence" value="ECO:0007669"/>
    <property type="project" value="TreeGrafter"/>
</dbReference>
<evidence type="ECO:0000256" key="6">
    <source>
        <dbReference type="PIRSR" id="PIRSR000865-2"/>
    </source>
</evidence>
<dbReference type="InterPro" id="IPR000734">
    <property type="entry name" value="TAG_lipase"/>
</dbReference>
<keyword evidence="6" id="KW-0479">Metal-binding</keyword>
<evidence type="ECO:0000313" key="10">
    <source>
        <dbReference type="EMBL" id="JAS17020.1"/>
    </source>
</evidence>
<dbReference type="Gene3D" id="3.40.50.1820">
    <property type="entry name" value="alpha/beta hydrolase"/>
    <property type="match status" value="1"/>
</dbReference>
<feature type="binding site" evidence="6">
    <location>
        <position position="258"/>
    </location>
    <ligand>
        <name>Ca(2+)</name>
        <dbReference type="ChEBI" id="CHEBI:29108"/>
    </ligand>
</feature>
<accession>A0A1B6CU70</accession>
<dbReference type="PRINTS" id="PR00823">
    <property type="entry name" value="PANCLIPASE"/>
</dbReference>
<comment type="similarity">
    <text evidence="2 7">Belongs to the AB hydrolase superfamily. Lipase family.</text>
</comment>
<dbReference type="GO" id="GO:0016042">
    <property type="term" value="P:lipid catabolic process"/>
    <property type="evidence" value="ECO:0007669"/>
    <property type="project" value="TreeGrafter"/>
</dbReference>
<dbReference type="InterPro" id="IPR033906">
    <property type="entry name" value="Lipase_N"/>
</dbReference>
<dbReference type="CDD" id="cd00707">
    <property type="entry name" value="Pancreat_lipase_like"/>
    <property type="match status" value="1"/>
</dbReference>
<dbReference type="InterPro" id="IPR013818">
    <property type="entry name" value="Lipase"/>
</dbReference>
<dbReference type="InterPro" id="IPR029058">
    <property type="entry name" value="AB_hydrolase_fold"/>
</dbReference>
<keyword evidence="4" id="KW-1015">Disulfide bond</keyword>
<dbReference type="SUPFAM" id="SSF53474">
    <property type="entry name" value="alpha/beta-Hydrolases"/>
    <property type="match status" value="1"/>
</dbReference>
<dbReference type="PRINTS" id="PR00821">
    <property type="entry name" value="TAGLIPASE"/>
</dbReference>
<feature type="domain" description="Lipase" evidence="8">
    <location>
        <begin position="62"/>
        <end position="379"/>
    </location>
</feature>
<dbReference type="AlphaFoldDB" id="A0A1B6CU70"/>
<dbReference type="InterPro" id="IPR002331">
    <property type="entry name" value="Lipase_panc"/>
</dbReference>
<sequence length="542" mass="61016">MDRRLKRIKVMFNATNAFLIQTMLFFANNTSYNETEVLTAKPDVKTNTLYQLQKGEDIGVRCYPDFGCYSINFPWTDKSRPVSHFPDSPEKIKPKFCLYTRKNRKNCQQLIHSDPQSLYMSNLVATNWVYFIVHGFLEGGDRPWMQRLTSELLIRSDANVIVIDWGNGSSPPYTQAVANIRLVGKVTAMLIKSMSLHVGIKPEFCHIIGHSLGAQMGGYVGNELKLEHNLTLGRITGLDPAMPHFRNTAPIVRLDPTDAIFVDVIHSDTTPFVQGGLGMKEPVGHLDFYPNGGEDQPGCNESIIKYIHLEKGSFYKGVKKMLGCDHLRSHEYFIESINTRCNFLAVECDTWENFVQGNCFSCQSNQPNGTVCAHIGLTSVQSVHTSLLQDWQKTERTHVKLFTITGSGHPYCRALYRVTTVISNSTASIEHGGEIGIFSIQVLGVDGRTEAINIYREQHFKPGSIHKQVIAGSSVGYITSAVIHWKHRTTFNFLTWRLKPATLYLKYVHIDSLEEGQTIYLHPVEEIIISGNAVKLQSPTRA</sequence>
<evidence type="ECO:0000256" key="2">
    <source>
        <dbReference type="ARBA" id="ARBA00010701"/>
    </source>
</evidence>